<sequence length="132" mass="14675">SAVSRHLCMASVDQVADRNVLQNSTVSIENNLLPCNKCSQIRSNITPGASSSSSEQFWQKLSYCKQNVPVIKRIPRGARVSVAQSLTTDIKAAIAQNSESTWEHLLTWPYRILHVPDNPNDKTSLTAKIKRN</sequence>
<dbReference type="Proteomes" id="UP000037510">
    <property type="component" value="Unassembled WGS sequence"/>
</dbReference>
<proteinExistence type="predicted"/>
<accession>A0A0L7KPE3</accession>
<keyword evidence="2" id="KW-1185">Reference proteome</keyword>
<comment type="caution">
    <text evidence="1">The sequence shown here is derived from an EMBL/GenBank/DDBJ whole genome shotgun (WGS) entry which is preliminary data.</text>
</comment>
<dbReference type="EMBL" id="JTDY01007712">
    <property type="protein sequence ID" value="KOB64990.1"/>
    <property type="molecule type" value="Genomic_DNA"/>
</dbReference>
<feature type="non-terminal residue" evidence="1">
    <location>
        <position position="132"/>
    </location>
</feature>
<evidence type="ECO:0000313" key="2">
    <source>
        <dbReference type="Proteomes" id="UP000037510"/>
    </source>
</evidence>
<evidence type="ECO:0000313" key="1">
    <source>
        <dbReference type="EMBL" id="KOB64990.1"/>
    </source>
</evidence>
<name>A0A0L7KPE3_OPEBR</name>
<feature type="non-terminal residue" evidence="1">
    <location>
        <position position="1"/>
    </location>
</feature>
<reference evidence="1 2" key="1">
    <citation type="journal article" date="2015" name="Genome Biol. Evol.">
        <title>The genome of winter moth (Operophtera brumata) provides a genomic perspective on sexual dimorphism and phenology.</title>
        <authorList>
            <person name="Derks M.F."/>
            <person name="Smit S."/>
            <person name="Salis L."/>
            <person name="Schijlen E."/>
            <person name="Bossers A."/>
            <person name="Mateman C."/>
            <person name="Pijl A.S."/>
            <person name="de Ridder D."/>
            <person name="Groenen M.A."/>
            <person name="Visser M.E."/>
            <person name="Megens H.J."/>
        </authorList>
    </citation>
    <scope>NUCLEOTIDE SEQUENCE [LARGE SCALE GENOMIC DNA]</scope>
    <source>
        <strain evidence="1">WM2013NL</strain>
        <tissue evidence="1">Head and thorax</tissue>
    </source>
</reference>
<organism evidence="1 2">
    <name type="scientific">Operophtera brumata</name>
    <name type="common">Winter moth</name>
    <name type="synonym">Phalaena brumata</name>
    <dbReference type="NCBI Taxonomy" id="104452"/>
    <lineage>
        <taxon>Eukaryota</taxon>
        <taxon>Metazoa</taxon>
        <taxon>Ecdysozoa</taxon>
        <taxon>Arthropoda</taxon>
        <taxon>Hexapoda</taxon>
        <taxon>Insecta</taxon>
        <taxon>Pterygota</taxon>
        <taxon>Neoptera</taxon>
        <taxon>Endopterygota</taxon>
        <taxon>Lepidoptera</taxon>
        <taxon>Glossata</taxon>
        <taxon>Ditrysia</taxon>
        <taxon>Geometroidea</taxon>
        <taxon>Geometridae</taxon>
        <taxon>Larentiinae</taxon>
        <taxon>Operophtera</taxon>
    </lineage>
</organism>
<dbReference type="AlphaFoldDB" id="A0A0L7KPE3"/>
<gene>
    <name evidence="1" type="ORF">OBRU01_23371</name>
</gene>
<protein>
    <submittedName>
        <fullName evidence="1">Uncharacterized protein</fullName>
    </submittedName>
</protein>